<dbReference type="InterPro" id="IPR048102">
    <property type="entry name" value="MobP3"/>
</dbReference>
<gene>
    <name evidence="1" type="ORF">ERS852444_02204</name>
</gene>
<dbReference type="EMBL" id="CYXX01000016">
    <property type="protein sequence ID" value="CUN16920.1"/>
    <property type="molecule type" value="Genomic_DNA"/>
</dbReference>
<protein>
    <submittedName>
        <fullName evidence="1">Uncharacterized protein</fullName>
    </submittedName>
</protein>
<dbReference type="RefSeq" id="WP_055169963.1">
    <property type="nucleotide sequence ID" value="NZ_CYXX01000016.1"/>
</dbReference>
<sequence length="403" mass="47111">MSILVYKQRFRHPNKKDTPGANYAHVRYIATRPRVLKNENMNHGLFGKLEPGAVTEFGDWKDVAKLSYANSKKGIVMYRSVVSFAEDTAKELLLKDQKSWQRYMENHIMTIAGKNGIKRENLQWAAAVHWEKSHPHIHVVFWDKSVRVKNPFTPPQIPNAIRKQMIKDTFAEKILAFAKEKNLAVQEMRRITDELVEEFEEELRCKSPGRFQAAEKWFEEELEQGVSFDKKILSELSERLFVLRTMIPEHGRIAYGLLPPESREKTDELVQFLLLEIPEIRKCFERYVNAKCSMVGLYAADEEWLLQQKKKFEKEAEKILANRVLSGVKAICRLEKEKRGEAYLKSHREYLASRMIMEALDMLAQAAWKQEEDFLDVQGMSGELSKEAKKELFLRNQDKGYEH</sequence>
<proteinExistence type="predicted"/>
<dbReference type="Proteomes" id="UP000095453">
    <property type="component" value="Unassembled WGS sequence"/>
</dbReference>
<dbReference type="AlphaFoldDB" id="A0A173UR54"/>
<reference evidence="1 2" key="1">
    <citation type="submission" date="2015-09" db="EMBL/GenBank/DDBJ databases">
        <authorList>
            <consortium name="Pathogen Informatics"/>
        </authorList>
    </citation>
    <scope>NUCLEOTIDE SEQUENCE [LARGE SCALE GENOMIC DNA]</scope>
    <source>
        <strain evidence="1 2">2789STDY5608887</strain>
    </source>
</reference>
<dbReference type="Pfam" id="PF18555">
    <property type="entry name" value="MobL"/>
    <property type="match status" value="1"/>
</dbReference>
<dbReference type="InterPro" id="IPR041073">
    <property type="entry name" value="MobL"/>
</dbReference>
<evidence type="ECO:0000313" key="2">
    <source>
        <dbReference type="Proteomes" id="UP000095453"/>
    </source>
</evidence>
<accession>A0A173UR54</accession>
<dbReference type="NCBIfam" id="NF041499">
    <property type="entry name" value="MobP3"/>
    <property type="match status" value="1"/>
</dbReference>
<name>A0A173UR54_9FIRM</name>
<evidence type="ECO:0000313" key="1">
    <source>
        <dbReference type="EMBL" id="CUN16920.1"/>
    </source>
</evidence>
<organism evidence="1 2">
    <name type="scientific">Roseburia inulinivorans</name>
    <dbReference type="NCBI Taxonomy" id="360807"/>
    <lineage>
        <taxon>Bacteria</taxon>
        <taxon>Bacillati</taxon>
        <taxon>Bacillota</taxon>
        <taxon>Clostridia</taxon>
        <taxon>Lachnospirales</taxon>
        <taxon>Lachnospiraceae</taxon>
        <taxon>Roseburia</taxon>
    </lineage>
</organism>